<reference evidence="4" key="1">
    <citation type="submission" date="2025-08" db="UniProtKB">
        <authorList>
            <consortium name="RefSeq"/>
        </authorList>
    </citation>
    <scope>IDENTIFICATION</scope>
</reference>
<feature type="signal peptide" evidence="2">
    <location>
        <begin position="1"/>
        <end position="24"/>
    </location>
</feature>
<organism evidence="3 4">
    <name type="scientific">Biomphalaria glabrata</name>
    <name type="common">Bloodfluke planorb</name>
    <name type="synonym">Freshwater snail</name>
    <dbReference type="NCBI Taxonomy" id="6526"/>
    <lineage>
        <taxon>Eukaryota</taxon>
        <taxon>Metazoa</taxon>
        <taxon>Spiralia</taxon>
        <taxon>Lophotrochozoa</taxon>
        <taxon>Mollusca</taxon>
        <taxon>Gastropoda</taxon>
        <taxon>Heterobranchia</taxon>
        <taxon>Euthyneura</taxon>
        <taxon>Panpulmonata</taxon>
        <taxon>Hygrophila</taxon>
        <taxon>Lymnaeoidea</taxon>
        <taxon>Planorbidae</taxon>
        <taxon>Biomphalaria</taxon>
    </lineage>
</organism>
<dbReference type="RefSeq" id="XP_055878138.1">
    <property type="nucleotide sequence ID" value="XM_056022163.1"/>
</dbReference>
<gene>
    <name evidence="4" type="primary">LOC129924853</name>
</gene>
<dbReference type="PANTHER" id="PTHR45902:SF1">
    <property type="entry name" value="LATROPHILIN RECEPTOR-LIKE PROTEIN A"/>
    <property type="match status" value="1"/>
</dbReference>
<evidence type="ECO:0000313" key="3">
    <source>
        <dbReference type="Proteomes" id="UP001165740"/>
    </source>
</evidence>
<feature type="chain" id="PRO_5040842514" evidence="2">
    <location>
        <begin position="25"/>
        <end position="662"/>
    </location>
</feature>
<feature type="transmembrane region" description="Helical" evidence="1">
    <location>
        <begin position="607"/>
        <end position="631"/>
    </location>
</feature>
<dbReference type="AlphaFoldDB" id="A0A9W2ZT59"/>
<keyword evidence="3" id="KW-1185">Reference proteome</keyword>
<keyword evidence="1" id="KW-0812">Transmembrane</keyword>
<sequence>MTEMGKKLVLLQALVVWYIPSSSSLGERRMCKNRQDPLKVHFSYAWNKSQVSALDYQQSYCKMRCRGNEKVMLYTPTCWDLECIPCHCERPACEYYSICCPDISVPFERQSVPHFDAPLLRKQRLPDTSEPAAVARRRSAPVLDCDTHPHMTGNNYLFIRSCQADYDDNQTVIDLCEMDRQPHEQTIETFIKAVDLERQIVYRNKFCAQCNHVTNFTSLPTTIRTDNFTAYYKAKSRDEMLQLVLLNAVEIDVAFPDNFTLLNCLILSVPKDNCRHLPTHSLADEDIIRACETNQQGNELVVYYREENTVFKNIFCAICNRGECYPLFCGPGKEFLKGKCTASISEIKGLSYRLRLWLQPLLSDKQQMYSLVQSDRFTKKTLNSLFNKIQEMIEDLSSDFRLDVEGIRDIISPMFLKFPAIFWMECLLFALKNISRNDFEMEILNRFMTGNISVQNFANVNLLVKPFQMLQIVDVKSQPVQNSINQSRSAYLHARYKSVNFFETIEYDYININHVLVCRYVQFEPGQYQIDVRNNIIPLPPGVAITIDLNFSKILITDNADLNMVDIGQDGELNVCEDLLNSKLKMFRDDVLEGTNRELAGTSLAEYIVSISCSSASILCLVLTLMTYVLFSELRTEAGLNNMFLSSSLLMAQVFLMITSHM</sequence>
<protein>
    <submittedName>
        <fullName evidence="4">Uncharacterized protein LOC129924853</fullName>
    </submittedName>
</protein>
<evidence type="ECO:0000256" key="1">
    <source>
        <dbReference type="SAM" id="Phobius"/>
    </source>
</evidence>
<dbReference type="Gene3D" id="1.20.1070.10">
    <property type="entry name" value="Rhodopsin 7-helix transmembrane proteins"/>
    <property type="match status" value="1"/>
</dbReference>
<evidence type="ECO:0000313" key="4">
    <source>
        <dbReference type="RefSeq" id="XP_055878138.1"/>
    </source>
</evidence>
<evidence type="ECO:0000256" key="2">
    <source>
        <dbReference type="SAM" id="SignalP"/>
    </source>
</evidence>
<dbReference type="InterPro" id="IPR053231">
    <property type="entry name" value="GPCR_LN-TM7"/>
</dbReference>
<proteinExistence type="predicted"/>
<keyword evidence="2" id="KW-0732">Signal</keyword>
<name>A0A9W2ZT59_BIOGL</name>
<dbReference type="PANTHER" id="PTHR45902">
    <property type="entry name" value="LATROPHILIN RECEPTOR-LIKE PROTEIN A"/>
    <property type="match status" value="1"/>
</dbReference>
<feature type="transmembrane region" description="Helical" evidence="1">
    <location>
        <begin position="643"/>
        <end position="660"/>
    </location>
</feature>
<dbReference type="Proteomes" id="UP001165740">
    <property type="component" value="Chromosome 2"/>
</dbReference>
<keyword evidence="1" id="KW-1133">Transmembrane helix</keyword>
<keyword evidence="1" id="KW-0472">Membrane</keyword>
<accession>A0A9W2ZT59</accession>
<dbReference type="OrthoDB" id="6153483at2759"/>
<dbReference type="GeneID" id="129924853"/>